<proteinExistence type="predicted"/>
<gene>
    <name evidence="1" type="ORF">L2E82_06906</name>
</gene>
<comment type="caution">
    <text evidence="1">The sequence shown here is derived from an EMBL/GenBank/DDBJ whole genome shotgun (WGS) entry which is preliminary data.</text>
</comment>
<evidence type="ECO:0000313" key="1">
    <source>
        <dbReference type="EMBL" id="KAI3777981.1"/>
    </source>
</evidence>
<name>A0ACB9G412_CICIN</name>
<reference evidence="1 2" key="2">
    <citation type="journal article" date="2022" name="Mol. Ecol. Resour.">
        <title>The genomes of chicory, endive, great burdock and yacon provide insights into Asteraceae paleo-polyploidization history and plant inulin production.</title>
        <authorList>
            <person name="Fan W."/>
            <person name="Wang S."/>
            <person name="Wang H."/>
            <person name="Wang A."/>
            <person name="Jiang F."/>
            <person name="Liu H."/>
            <person name="Zhao H."/>
            <person name="Xu D."/>
            <person name="Zhang Y."/>
        </authorList>
    </citation>
    <scope>NUCLEOTIDE SEQUENCE [LARGE SCALE GENOMIC DNA]</scope>
    <source>
        <strain evidence="2">cv. Punajuju</strain>
        <tissue evidence="1">Leaves</tissue>
    </source>
</reference>
<evidence type="ECO:0000313" key="2">
    <source>
        <dbReference type="Proteomes" id="UP001055811"/>
    </source>
</evidence>
<dbReference type="EMBL" id="CM042010">
    <property type="protein sequence ID" value="KAI3777981.1"/>
    <property type="molecule type" value="Genomic_DNA"/>
</dbReference>
<organism evidence="1 2">
    <name type="scientific">Cichorium intybus</name>
    <name type="common">Chicory</name>
    <dbReference type="NCBI Taxonomy" id="13427"/>
    <lineage>
        <taxon>Eukaryota</taxon>
        <taxon>Viridiplantae</taxon>
        <taxon>Streptophyta</taxon>
        <taxon>Embryophyta</taxon>
        <taxon>Tracheophyta</taxon>
        <taxon>Spermatophyta</taxon>
        <taxon>Magnoliopsida</taxon>
        <taxon>eudicotyledons</taxon>
        <taxon>Gunneridae</taxon>
        <taxon>Pentapetalae</taxon>
        <taxon>asterids</taxon>
        <taxon>campanulids</taxon>
        <taxon>Asterales</taxon>
        <taxon>Asteraceae</taxon>
        <taxon>Cichorioideae</taxon>
        <taxon>Cichorieae</taxon>
        <taxon>Cichoriinae</taxon>
        <taxon>Cichorium</taxon>
    </lineage>
</organism>
<accession>A0ACB9G412</accession>
<protein>
    <submittedName>
        <fullName evidence="1">Uncharacterized protein</fullName>
    </submittedName>
</protein>
<dbReference type="Proteomes" id="UP001055811">
    <property type="component" value="Linkage Group LG02"/>
</dbReference>
<reference evidence="2" key="1">
    <citation type="journal article" date="2022" name="Mol. Ecol. Resour.">
        <title>The genomes of chicory, endive, great burdock and yacon provide insights into Asteraceae palaeo-polyploidization history and plant inulin production.</title>
        <authorList>
            <person name="Fan W."/>
            <person name="Wang S."/>
            <person name="Wang H."/>
            <person name="Wang A."/>
            <person name="Jiang F."/>
            <person name="Liu H."/>
            <person name="Zhao H."/>
            <person name="Xu D."/>
            <person name="Zhang Y."/>
        </authorList>
    </citation>
    <scope>NUCLEOTIDE SEQUENCE [LARGE SCALE GENOMIC DNA]</scope>
    <source>
        <strain evidence="2">cv. Punajuju</strain>
    </source>
</reference>
<keyword evidence="2" id="KW-1185">Reference proteome</keyword>
<sequence>MCEWREVRRKGTTTRRSAAGLSHGRIDDSSLTSFFISNLPGDVNKLDLRMSCAPLGNLKDIYIAGRRDCSGSFFAFAKFADVVNLEDMESRLNKIIFRGRKLVANVAKHPRPLQPKSVRMQNATGSAHFSHPPWDSRASGQRDSRSFAEVISGKGAVNVGVPPPPLIKVQGIQEIKDWIGKSAVVGEVKSFDILCNFPSLLELEGYDVIESRYIGGMQILIKFRSDRAAEVFKANKSIWLKWFLWVEFYGKKCTRFERVAWIKITGLPIQSWDESNFDAIAQSFGKVLVNSNPFWNSMDVSTGKMGILTARRSRINEEVNIDYDGEVIKIGVFETDDCWTPFRPFLAREESDSEEDSDEEAVSDTWHHDGTDFEEGEFIPVGEGLAGNAGDPVGQGDGAEAEGVHTVSPFPKEGPRVLEPHALGVTTDGSPMHCGSDIPHASGPVHNSPPVGPHLSPVGILDTSSPEYEPGESGLKRRRTKLKIRGNSQSRQNLPRSSMASDAQAPLDRTQPVPAPSIDLNRQASPPKHSANQVNNISSPSRSSLSSSSVELDRTVDVGTKVGFQISRDNPALLDAARGGGGKTKYP</sequence>